<dbReference type="Gene3D" id="2.130.10.10">
    <property type="entry name" value="YVTN repeat-like/Quinoprotein amine dehydrogenase"/>
    <property type="match status" value="2"/>
</dbReference>
<keyword evidence="2" id="KW-0396">Initiation factor</keyword>
<evidence type="ECO:0000256" key="3">
    <source>
        <dbReference type="ARBA" id="ARBA00022884"/>
    </source>
</evidence>
<dbReference type="InterPro" id="IPR015943">
    <property type="entry name" value="WD40/YVTN_repeat-like_dom_sf"/>
</dbReference>
<dbReference type="PANTHER" id="PTHR14068">
    <property type="entry name" value="EUKARYOTIC TRANSLATION INITIATION FACTOR 3 EIF3 -RELATED"/>
    <property type="match status" value="1"/>
</dbReference>
<protein>
    <recommendedName>
        <fullName evidence="6">Translation initiation factor beta propellor-like domain-containing protein</fullName>
    </recommendedName>
</protein>
<feature type="compositionally biased region" description="Basic and acidic residues" evidence="5">
    <location>
        <begin position="910"/>
        <end position="921"/>
    </location>
</feature>
<dbReference type="Pfam" id="PF08662">
    <property type="entry name" value="eIF2A"/>
    <property type="match status" value="1"/>
</dbReference>
<keyword evidence="4" id="KW-0648">Protein biosynthesis</keyword>
<evidence type="ECO:0000256" key="1">
    <source>
        <dbReference type="ARBA" id="ARBA00022490"/>
    </source>
</evidence>
<dbReference type="GO" id="GO:0005852">
    <property type="term" value="C:eukaryotic translation initiation factor 3 complex"/>
    <property type="evidence" value="ECO:0007669"/>
    <property type="project" value="InterPro"/>
</dbReference>
<evidence type="ECO:0000256" key="5">
    <source>
        <dbReference type="SAM" id="MobiDB-lite"/>
    </source>
</evidence>
<dbReference type="InterPro" id="IPR011400">
    <property type="entry name" value="EIF3B"/>
</dbReference>
<keyword evidence="1" id="KW-0963">Cytoplasm</keyword>
<dbReference type="Gramene" id="OMO84671">
    <property type="protein sequence ID" value="OMO84671"/>
    <property type="gene ID" value="CCACVL1_10733"/>
</dbReference>
<organism evidence="7 8">
    <name type="scientific">Corchorus capsularis</name>
    <name type="common">Jute</name>
    <dbReference type="NCBI Taxonomy" id="210143"/>
    <lineage>
        <taxon>Eukaryota</taxon>
        <taxon>Viridiplantae</taxon>
        <taxon>Streptophyta</taxon>
        <taxon>Embryophyta</taxon>
        <taxon>Tracheophyta</taxon>
        <taxon>Spermatophyta</taxon>
        <taxon>Magnoliopsida</taxon>
        <taxon>eudicotyledons</taxon>
        <taxon>Gunneridae</taxon>
        <taxon>Pentapetalae</taxon>
        <taxon>rosids</taxon>
        <taxon>malvids</taxon>
        <taxon>Malvales</taxon>
        <taxon>Malvaceae</taxon>
        <taxon>Grewioideae</taxon>
        <taxon>Apeibeae</taxon>
        <taxon>Corchorus</taxon>
    </lineage>
</organism>
<reference evidence="7 8" key="1">
    <citation type="submission" date="2013-09" db="EMBL/GenBank/DDBJ databases">
        <title>Corchorus capsularis genome sequencing.</title>
        <authorList>
            <person name="Alam M."/>
            <person name="Haque M.S."/>
            <person name="Islam M.S."/>
            <person name="Emdad E.M."/>
            <person name="Islam M.M."/>
            <person name="Ahmed B."/>
            <person name="Halim A."/>
            <person name="Hossen Q.M.M."/>
            <person name="Hossain M.Z."/>
            <person name="Ahmed R."/>
            <person name="Khan M.M."/>
            <person name="Islam R."/>
            <person name="Rashid M.M."/>
            <person name="Khan S.A."/>
            <person name="Rahman M.S."/>
            <person name="Alam M."/>
        </authorList>
    </citation>
    <scope>NUCLEOTIDE SEQUENCE [LARGE SCALE GENOMIC DNA]</scope>
    <source>
        <strain evidence="8">cv. CVL-1</strain>
        <tissue evidence="7">Whole seedling</tissue>
    </source>
</reference>
<dbReference type="STRING" id="210143.A0A1R3IQ25"/>
<evidence type="ECO:0000259" key="6">
    <source>
        <dbReference type="Pfam" id="PF08662"/>
    </source>
</evidence>
<keyword evidence="8" id="KW-1185">Reference proteome</keyword>
<evidence type="ECO:0000256" key="2">
    <source>
        <dbReference type="ARBA" id="ARBA00022540"/>
    </source>
</evidence>
<feature type="compositionally biased region" description="Low complexity" evidence="5">
    <location>
        <begin position="1034"/>
        <end position="1043"/>
    </location>
</feature>
<proteinExistence type="predicted"/>
<gene>
    <name evidence="7" type="ORF">CCACVL1_10733</name>
</gene>
<dbReference type="SMART" id="SM00320">
    <property type="entry name" value="WD40"/>
    <property type="match status" value="3"/>
</dbReference>
<dbReference type="AlphaFoldDB" id="A0A1R3IQ25"/>
<dbReference type="SUPFAM" id="SSF50978">
    <property type="entry name" value="WD40 repeat-like"/>
    <property type="match status" value="1"/>
</dbReference>
<dbReference type="Proteomes" id="UP000188268">
    <property type="component" value="Unassembled WGS sequence"/>
</dbReference>
<comment type="caution">
    <text evidence="7">The sequence shown here is derived from an EMBL/GenBank/DDBJ whole genome shotgun (WGS) entry which is preliminary data.</text>
</comment>
<feature type="region of interest" description="Disordered" evidence="5">
    <location>
        <begin position="885"/>
        <end position="1071"/>
    </location>
</feature>
<evidence type="ECO:0000313" key="7">
    <source>
        <dbReference type="EMBL" id="OMO84671.1"/>
    </source>
</evidence>
<dbReference type="InterPro" id="IPR036322">
    <property type="entry name" value="WD40_repeat_dom_sf"/>
</dbReference>
<feature type="domain" description="Translation initiation factor beta propellor-like" evidence="6">
    <location>
        <begin position="226"/>
        <end position="400"/>
    </location>
</feature>
<dbReference type="InterPro" id="IPR001680">
    <property type="entry name" value="WD40_rpt"/>
</dbReference>
<dbReference type="GO" id="GO:0031369">
    <property type="term" value="F:translation initiation factor binding"/>
    <property type="evidence" value="ECO:0007669"/>
    <property type="project" value="InterPro"/>
</dbReference>
<dbReference type="EMBL" id="AWWV01009706">
    <property type="protein sequence ID" value="OMO84671.1"/>
    <property type="molecule type" value="Genomic_DNA"/>
</dbReference>
<dbReference type="PANTHER" id="PTHR14068:SF0">
    <property type="entry name" value="EUKARYOTIC TRANSLATION INITIATION FACTOR 3 SUBUNIT B"/>
    <property type="match status" value="1"/>
</dbReference>
<keyword evidence="3" id="KW-0694">RNA-binding</keyword>
<dbReference type="GO" id="GO:0003723">
    <property type="term" value="F:RNA binding"/>
    <property type="evidence" value="ECO:0007669"/>
    <property type="project" value="UniProtKB-KW"/>
</dbReference>
<accession>A0A1R3IQ25</accession>
<sequence>MEDRQVTNFKYMKIINEDDDRSFWNWFKQRRNSGGDGDGEEHDPPDHLVVCTKSGARIEIFEVNGKQPECVYAENVRDISFSPGETYVVTYMRNIRESSSDAQIFNIETGQCEKTFQVPTEFVDYIPIVSSQANWPLIRWSCGDKFLGLLMRNLLTFYRTDDFAPFNLNFEIIEQVIDYSFSPTDPYVALLFSNFSEPKHELAWIHIWQLTDDSTILSLGTRLATLTNCKFYWHSSGDFLATIAQANEDDPTYFYSYVTITWMRHPEFASQVLKLEGTSVTAFAWEPNGRKFAIISSDNTVNFYVVDASPRDLSTCRMILPSPIKASRLYWSPFGNLILLAGNGALKFFNVNENIVIATVKTHATHVEWSPTGRYVATSGKEEDRVKIWSAYGKLLLEIDPRNSLCQDTHFEGKQSSELCLSLEDYFADFGSNFFYKDCPGAVNLFDVDNSNKTFSLPGFLSVECVNFDGYNERENEVSEKKGLRILASGLWGIRREVERWGDYPVSYSFNVGCGILGSKMVKRSDLRKWIIANSPKYGVIIDGYMGDHMILLVRLCLKAIAREAAVLVESQVAYREPKEKKVDANLERRMFECPILVQVLMWLASQLSVLYGEANGKFFAVNMIKQCVLEGALRLLLLPLEENMTNLHNMGQESQSLSANGVKEIKLEEPTEKSNEPVVNMTNLHNMGQESQILSANGNKEITLEEPTKKSNEPVQTTNEIMGFGVIFVSQVAAAVAALHERRFLEEKIKHFRASQPLSRYQRMAEHTYVSQRADMERKKRSNYRPIIDHDGLPRHALSDEETNRIKTREEILAEERDYKRRRMSYRGKKLKRTKLQVMRDIIEEYTEEIKKAGGIGCFVKGPEEEGSLPSESTVTYERALDAGEHRKGTSHISEAARGSPDRNRRRSHYDQHRSTRFEDSSSNDFEQSRWHDRHDLLEDSRRSISKERHREEYDSRASKRHRGYEQSDERRSHRKERDDAESTRAKHYESGRRSSTSKYKDYKSSYSVSDSSADFRRRKDDLKLDSRDRNSRNSYNNTSGSWAQDGFDDRYNPSESDDMYEDDKYFRPE</sequence>
<evidence type="ECO:0000256" key="4">
    <source>
        <dbReference type="ARBA" id="ARBA00022917"/>
    </source>
</evidence>
<name>A0A1R3IQ25_COCAP</name>
<feature type="compositionally biased region" description="Basic and acidic residues" evidence="5">
    <location>
        <begin position="928"/>
        <end position="1005"/>
    </location>
</feature>
<dbReference type="InterPro" id="IPR013979">
    <property type="entry name" value="TIF_beta_prop-like"/>
</dbReference>
<evidence type="ECO:0000313" key="8">
    <source>
        <dbReference type="Proteomes" id="UP000188268"/>
    </source>
</evidence>
<dbReference type="GO" id="GO:0003743">
    <property type="term" value="F:translation initiation factor activity"/>
    <property type="evidence" value="ECO:0007669"/>
    <property type="project" value="UniProtKB-KW"/>
</dbReference>
<feature type="compositionally biased region" description="Basic and acidic residues" evidence="5">
    <location>
        <begin position="1015"/>
        <end position="1033"/>
    </location>
</feature>
<dbReference type="OrthoDB" id="69229at2759"/>